<feature type="transmembrane region" description="Helical" evidence="6">
    <location>
        <begin position="98"/>
        <end position="117"/>
    </location>
</feature>
<dbReference type="GO" id="GO:0016020">
    <property type="term" value="C:membrane"/>
    <property type="evidence" value="ECO:0007669"/>
    <property type="project" value="UniProtKB-SubCell"/>
</dbReference>
<dbReference type="SUPFAM" id="SSF103473">
    <property type="entry name" value="MFS general substrate transporter"/>
    <property type="match status" value="1"/>
</dbReference>
<keyword evidence="5 6" id="KW-0472">Membrane</keyword>
<evidence type="ECO:0000256" key="1">
    <source>
        <dbReference type="ARBA" id="ARBA00004141"/>
    </source>
</evidence>
<proteinExistence type="inferred from homology"/>
<gene>
    <name evidence="7" type="ORF">NE237_012618</name>
</gene>
<dbReference type="InterPro" id="IPR036259">
    <property type="entry name" value="MFS_trans_sf"/>
</dbReference>
<reference evidence="7" key="1">
    <citation type="journal article" date="2023" name="Plant J.">
        <title>The genome of the king protea, Protea cynaroides.</title>
        <authorList>
            <person name="Chang J."/>
            <person name="Duong T.A."/>
            <person name="Schoeman C."/>
            <person name="Ma X."/>
            <person name="Roodt D."/>
            <person name="Barker N."/>
            <person name="Li Z."/>
            <person name="Van de Peer Y."/>
            <person name="Mizrachi E."/>
        </authorList>
    </citation>
    <scope>NUCLEOTIDE SEQUENCE</scope>
    <source>
        <tissue evidence="7">Young leaves</tissue>
    </source>
</reference>
<dbReference type="Pfam" id="PF00854">
    <property type="entry name" value="PTR2"/>
    <property type="match status" value="1"/>
</dbReference>
<accession>A0A9Q0JZ02</accession>
<evidence type="ECO:0000256" key="5">
    <source>
        <dbReference type="ARBA" id="ARBA00023136"/>
    </source>
</evidence>
<evidence type="ECO:0000256" key="3">
    <source>
        <dbReference type="ARBA" id="ARBA00022692"/>
    </source>
</evidence>
<protein>
    <submittedName>
        <fullName evidence="7">Uncharacterized protein</fullName>
    </submittedName>
</protein>
<comment type="caution">
    <text evidence="7">The sequence shown here is derived from an EMBL/GenBank/DDBJ whole genome shotgun (WGS) entry which is preliminary data.</text>
</comment>
<dbReference type="PANTHER" id="PTHR11654">
    <property type="entry name" value="OLIGOPEPTIDE TRANSPORTER-RELATED"/>
    <property type="match status" value="1"/>
</dbReference>
<dbReference type="Proteomes" id="UP001141806">
    <property type="component" value="Unassembled WGS sequence"/>
</dbReference>
<feature type="transmembrane region" description="Helical" evidence="6">
    <location>
        <begin position="65"/>
        <end position="86"/>
    </location>
</feature>
<dbReference type="InterPro" id="IPR000109">
    <property type="entry name" value="POT_fam"/>
</dbReference>
<sequence>MLTIAAQCSWLQPAMGRRPSKSEAAILYSGLYAMATGVGGVKATLPAHGADQLDHTNKRLMNAFFNWFFFSLAMGGILASTVMVWVEDNKGWKYSFKIATITFSIALCIFAAGLPFYRQTSPTGSSLGRIFKVIKATARNWKTPPQETITENGFVGRHHNKFRQVFYSPFVSEACFDN</sequence>
<evidence type="ECO:0000313" key="8">
    <source>
        <dbReference type="Proteomes" id="UP001141806"/>
    </source>
</evidence>
<keyword evidence="4 6" id="KW-1133">Transmembrane helix</keyword>
<dbReference type="EMBL" id="JAMYWD010000011">
    <property type="protein sequence ID" value="KAJ4955835.1"/>
    <property type="molecule type" value="Genomic_DNA"/>
</dbReference>
<evidence type="ECO:0000313" key="7">
    <source>
        <dbReference type="EMBL" id="KAJ4955835.1"/>
    </source>
</evidence>
<name>A0A9Q0JZ02_9MAGN</name>
<comment type="subcellular location">
    <subcellularLocation>
        <location evidence="1">Membrane</location>
        <topology evidence="1">Multi-pass membrane protein</topology>
    </subcellularLocation>
</comment>
<dbReference type="AlphaFoldDB" id="A0A9Q0JZ02"/>
<comment type="similarity">
    <text evidence="2">Belongs to the major facilitator superfamily. Proton-dependent oligopeptide transporter (POT/PTR) (TC 2.A.17) family.</text>
</comment>
<dbReference type="Gene3D" id="1.20.1250.20">
    <property type="entry name" value="MFS general substrate transporter like domains"/>
    <property type="match status" value="1"/>
</dbReference>
<evidence type="ECO:0000256" key="2">
    <source>
        <dbReference type="ARBA" id="ARBA00005982"/>
    </source>
</evidence>
<keyword evidence="3 6" id="KW-0812">Transmembrane</keyword>
<evidence type="ECO:0000256" key="4">
    <source>
        <dbReference type="ARBA" id="ARBA00022989"/>
    </source>
</evidence>
<dbReference type="OrthoDB" id="8904098at2759"/>
<keyword evidence="8" id="KW-1185">Reference proteome</keyword>
<evidence type="ECO:0000256" key="6">
    <source>
        <dbReference type="SAM" id="Phobius"/>
    </source>
</evidence>
<organism evidence="7 8">
    <name type="scientific">Protea cynaroides</name>
    <dbReference type="NCBI Taxonomy" id="273540"/>
    <lineage>
        <taxon>Eukaryota</taxon>
        <taxon>Viridiplantae</taxon>
        <taxon>Streptophyta</taxon>
        <taxon>Embryophyta</taxon>
        <taxon>Tracheophyta</taxon>
        <taxon>Spermatophyta</taxon>
        <taxon>Magnoliopsida</taxon>
        <taxon>Proteales</taxon>
        <taxon>Proteaceae</taxon>
        <taxon>Protea</taxon>
    </lineage>
</organism>
<dbReference type="GO" id="GO:0022857">
    <property type="term" value="F:transmembrane transporter activity"/>
    <property type="evidence" value="ECO:0007669"/>
    <property type="project" value="InterPro"/>
</dbReference>